<feature type="transmembrane region" description="Helical" evidence="1">
    <location>
        <begin position="221"/>
        <end position="250"/>
    </location>
</feature>
<feature type="transmembrane region" description="Helical" evidence="1">
    <location>
        <begin position="402"/>
        <end position="418"/>
    </location>
</feature>
<feature type="transmembrane region" description="Helical" evidence="1">
    <location>
        <begin position="256"/>
        <end position="274"/>
    </location>
</feature>
<keyword evidence="1" id="KW-0472">Membrane</keyword>
<feature type="transmembrane region" description="Helical" evidence="1">
    <location>
        <begin position="150"/>
        <end position="167"/>
    </location>
</feature>
<dbReference type="EMBL" id="BJMU01000003">
    <property type="protein sequence ID" value="GEB82572.1"/>
    <property type="molecule type" value="Genomic_DNA"/>
</dbReference>
<protein>
    <recommendedName>
        <fullName evidence="4">Glycosyltransferase RgtA/B/C/D-like domain-containing protein</fullName>
    </recommendedName>
</protein>
<evidence type="ECO:0008006" key="4">
    <source>
        <dbReference type="Google" id="ProtNLM"/>
    </source>
</evidence>
<keyword evidence="1" id="KW-0812">Transmembrane</keyword>
<accession>A0A4Y3TKX2</accession>
<feature type="transmembrane region" description="Helical" evidence="1">
    <location>
        <begin position="118"/>
        <end position="138"/>
    </location>
</feature>
<dbReference type="Pfam" id="PF09913">
    <property type="entry name" value="DUF2142"/>
    <property type="match status" value="1"/>
</dbReference>
<name>A0A4Y3TKX2_9PROT</name>
<keyword evidence="3" id="KW-1185">Reference proteome</keyword>
<dbReference type="STRING" id="104099.AD949_11295"/>
<reference evidence="2 3" key="1">
    <citation type="submission" date="2019-06" db="EMBL/GenBank/DDBJ databases">
        <title>Whole genome shotgun sequence of Acetobacter orleanensis NBRC 13752.</title>
        <authorList>
            <person name="Hosoyama A."/>
            <person name="Uohara A."/>
            <person name="Ohji S."/>
            <person name="Ichikawa N."/>
        </authorList>
    </citation>
    <scope>NUCLEOTIDE SEQUENCE [LARGE SCALE GENOMIC DNA]</scope>
    <source>
        <strain evidence="2 3">NBRC 13752</strain>
    </source>
</reference>
<dbReference type="Proteomes" id="UP000317617">
    <property type="component" value="Unassembled WGS sequence"/>
</dbReference>
<evidence type="ECO:0000313" key="3">
    <source>
        <dbReference type="Proteomes" id="UP000317617"/>
    </source>
</evidence>
<gene>
    <name evidence="2" type="ORF">AOR01nite_10490</name>
</gene>
<feature type="transmembrane region" description="Helical" evidence="1">
    <location>
        <begin position="430"/>
        <end position="453"/>
    </location>
</feature>
<comment type="caution">
    <text evidence="2">The sequence shown here is derived from an EMBL/GenBank/DDBJ whole genome shotgun (WGS) entry which is preliminary data.</text>
</comment>
<evidence type="ECO:0000256" key="1">
    <source>
        <dbReference type="SAM" id="Phobius"/>
    </source>
</evidence>
<proteinExistence type="predicted"/>
<feature type="transmembrane region" description="Helical" evidence="1">
    <location>
        <begin position="187"/>
        <end position="209"/>
    </location>
</feature>
<evidence type="ECO:0000313" key="2">
    <source>
        <dbReference type="EMBL" id="GEB82572.1"/>
    </source>
</evidence>
<feature type="transmembrane region" description="Helical" evidence="1">
    <location>
        <begin position="365"/>
        <end position="390"/>
    </location>
</feature>
<sequence>MFSFQHLSVQKKISLLAAVLLGLFCFSLTALIPALQSPDERDHLKRAYFLSQGQIFLASKPHKLSGGPLDSGLLDYLNFSEKYPFHPESKVTEKDVVTARTFLWSHQSVYAEAPGTGYYFPALYAPQAIGLTTGRWLGLSIDRSYMLSRLSAITAISLLLFMAFRLTTPNPLVLALLILPMSLFQEAASSLDGVSTAATVLATSCFLRITQQREKTPRHLLVLFAVSVTLVTSCRQHALPLLGLIFLSAAYTRSKASLIAGMLASLFTLLWTVVSLKTTVFRLPLPATSASERAVYYILHPWSFFKILFHTLEQRTVQADYLTTFLGRLGWLDTPLPAHAYIILTSALILLAVLSCSFTTLRENWVWRVGLLCAALVSCLLIFFALLITWSGDQAMTISGVQGRYFLIPVLFFAYALTASGNGELPSRRYTVSLTLLGVLFLFSTHEMIGVLLQRYYIAP</sequence>
<keyword evidence="1" id="KW-1133">Transmembrane helix</keyword>
<feature type="transmembrane region" description="Helical" evidence="1">
    <location>
        <begin position="338"/>
        <end position="358"/>
    </location>
</feature>
<feature type="transmembrane region" description="Helical" evidence="1">
    <location>
        <begin position="294"/>
        <end position="312"/>
    </location>
</feature>
<dbReference type="RefSeq" id="WP_048834770.1">
    <property type="nucleotide sequence ID" value="NZ_BJMU01000003.1"/>
</dbReference>
<dbReference type="OrthoDB" id="2220917at2"/>
<organism evidence="2 3">
    <name type="scientific">Acetobacter orleanensis</name>
    <dbReference type="NCBI Taxonomy" id="104099"/>
    <lineage>
        <taxon>Bacteria</taxon>
        <taxon>Pseudomonadati</taxon>
        <taxon>Pseudomonadota</taxon>
        <taxon>Alphaproteobacteria</taxon>
        <taxon>Acetobacterales</taxon>
        <taxon>Acetobacteraceae</taxon>
        <taxon>Acetobacter</taxon>
    </lineage>
</organism>
<dbReference type="InterPro" id="IPR018674">
    <property type="entry name" value="DUF2142_membrane"/>
</dbReference>
<dbReference type="AlphaFoldDB" id="A0A4Y3TKX2"/>